<protein>
    <submittedName>
        <fullName evidence="1">Uncharacterized protein</fullName>
    </submittedName>
</protein>
<accession>A0A3M7RGS7</accession>
<sequence length="71" mass="8432">MLINSPKPNYFQKKRPPYISSSLVLKFATPFSTFWRRHWLRYLALAAIPKVEIRIECNSKSTILTFHQNVH</sequence>
<reference evidence="1 2" key="1">
    <citation type="journal article" date="2018" name="Sci. Rep.">
        <title>Genomic signatures of local adaptation to the degree of environmental predictability in rotifers.</title>
        <authorList>
            <person name="Franch-Gras L."/>
            <person name="Hahn C."/>
            <person name="Garcia-Roger E.M."/>
            <person name="Carmona M.J."/>
            <person name="Serra M."/>
            <person name="Gomez A."/>
        </authorList>
    </citation>
    <scope>NUCLEOTIDE SEQUENCE [LARGE SCALE GENOMIC DNA]</scope>
    <source>
        <strain evidence="1">HYR1</strain>
    </source>
</reference>
<dbReference type="Proteomes" id="UP000276133">
    <property type="component" value="Unassembled WGS sequence"/>
</dbReference>
<comment type="caution">
    <text evidence="1">The sequence shown here is derived from an EMBL/GenBank/DDBJ whole genome shotgun (WGS) entry which is preliminary data.</text>
</comment>
<gene>
    <name evidence="1" type="ORF">BpHYR1_036247</name>
</gene>
<organism evidence="1 2">
    <name type="scientific">Brachionus plicatilis</name>
    <name type="common">Marine rotifer</name>
    <name type="synonym">Brachionus muelleri</name>
    <dbReference type="NCBI Taxonomy" id="10195"/>
    <lineage>
        <taxon>Eukaryota</taxon>
        <taxon>Metazoa</taxon>
        <taxon>Spiralia</taxon>
        <taxon>Gnathifera</taxon>
        <taxon>Rotifera</taxon>
        <taxon>Eurotatoria</taxon>
        <taxon>Monogononta</taxon>
        <taxon>Pseudotrocha</taxon>
        <taxon>Ploima</taxon>
        <taxon>Brachionidae</taxon>
        <taxon>Brachionus</taxon>
    </lineage>
</organism>
<dbReference type="AlphaFoldDB" id="A0A3M7RGS7"/>
<dbReference type="EMBL" id="REGN01003407">
    <property type="protein sequence ID" value="RNA22752.1"/>
    <property type="molecule type" value="Genomic_DNA"/>
</dbReference>
<evidence type="ECO:0000313" key="1">
    <source>
        <dbReference type="EMBL" id="RNA22752.1"/>
    </source>
</evidence>
<proteinExistence type="predicted"/>
<name>A0A3M7RGS7_BRAPC</name>
<keyword evidence="2" id="KW-1185">Reference proteome</keyword>
<evidence type="ECO:0000313" key="2">
    <source>
        <dbReference type="Proteomes" id="UP000276133"/>
    </source>
</evidence>